<evidence type="ECO:0000313" key="2">
    <source>
        <dbReference type="Proteomes" id="UP001234178"/>
    </source>
</evidence>
<organism evidence="1 2">
    <name type="scientific">Daphnia magna</name>
    <dbReference type="NCBI Taxonomy" id="35525"/>
    <lineage>
        <taxon>Eukaryota</taxon>
        <taxon>Metazoa</taxon>
        <taxon>Ecdysozoa</taxon>
        <taxon>Arthropoda</taxon>
        <taxon>Crustacea</taxon>
        <taxon>Branchiopoda</taxon>
        <taxon>Diplostraca</taxon>
        <taxon>Cladocera</taxon>
        <taxon>Anomopoda</taxon>
        <taxon>Daphniidae</taxon>
        <taxon>Daphnia</taxon>
    </lineage>
</organism>
<accession>A0ABQ9YPP4</accession>
<protein>
    <submittedName>
        <fullName evidence="1">Uncharacterized protein</fullName>
    </submittedName>
</protein>
<evidence type="ECO:0000313" key="1">
    <source>
        <dbReference type="EMBL" id="KAK4002593.1"/>
    </source>
</evidence>
<comment type="caution">
    <text evidence="1">The sequence shown here is derived from an EMBL/GenBank/DDBJ whole genome shotgun (WGS) entry which is preliminary data.</text>
</comment>
<keyword evidence="2" id="KW-1185">Reference proteome</keyword>
<dbReference type="EMBL" id="JAOYFB010000001">
    <property type="protein sequence ID" value="KAK4002593.1"/>
    <property type="molecule type" value="Genomic_DNA"/>
</dbReference>
<dbReference type="Proteomes" id="UP001234178">
    <property type="component" value="Unassembled WGS sequence"/>
</dbReference>
<proteinExistence type="predicted"/>
<sequence length="60" mass="6278">MSPGRVVISRCNNIDSASLGLLKFGSGIPISDEYTLCANSLPLHVNVDGLTILLSPASSY</sequence>
<reference evidence="1 2" key="1">
    <citation type="journal article" date="2023" name="Nucleic Acids Res.">
        <title>The hologenome of Daphnia magna reveals possible DNA methylation and microbiome-mediated evolution of the host genome.</title>
        <authorList>
            <person name="Chaturvedi A."/>
            <person name="Li X."/>
            <person name="Dhandapani V."/>
            <person name="Marshall H."/>
            <person name="Kissane S."/>
            <person name="Cuenca-Cambronero M."/>
            <person name="Asole G."/>
            <person name="Calvet F."/>
            <person name="Ruiz-Romero M."/>
            <person name="Marangio P."/>
            <person name="Guigo R."/>
            <person name="Rago D."/>
            <person name="Mirbahai L."/>
            <person name="Eastwood N."/>
            <person name="Colbourne J.K."/>
            <person name="Zhou J."/>
            <person name="Mallon E."/>
            <person name="Orsini L."/>
        </authorList>
    </citation>
    <scope>NUCLEOTIDE SEQUENCE [LARGE SCALE GENOMIC DNA]</scope>
    <source>
        <strain evidence="1">LRV0_1</strain>
    </source>
</reference>
<name>A0ABQ9YPP4_9CRUS</name>
<gene>
    <name evidence="1" type="ORF">OUZ56_004407</name>
</gene>